<evidence type="ECO:0000256" key="2">
    <source>
        <dbReference type="ARBA" id="ARBA00012438"/>
    </source>
</evidence>
<gene>
    <name evidence="10" type="ORF">ABIV_2424</name>
    <name evidence="11" type="ORF">CRV05_06375</name>
</gene>
<dbReference type="Pfam" id="PF11845">
    <property type="entry name" value="Tll0287-like"/>
    <property type="match status" value="1"/>
</dbReference>
<evidence type="ECO:0000256" key="1">
    <source>
        <dbReference type="ARBA" id="ARBA00000085"/>
    </source>
</evidence>
<dbReference type="InterPro" id="IPR003594">
    <property type="entry name" value="HATPase_dom"/>
</dbReference>
<proteinExistence type="predicted"/>
<dbReference type="InterPro" id="IPR004358">
    <property type="entry name" value="Sig_transdc_His_kin-like_C"/>
</dbReference>
<keyword evidence="6" id="KW-0812">Transmembrane</keyword>
<dbReference type="Proteomes" id="UP000253850">
    <property type="component" value="Chromosome"/>
</dbReference>
<dbReference type="SMART" id="SM00091">
    <property type="entry name" value="PAS"/>
    <property type="match status" value="3"/>
</dbReference>
<accession>A0AAX2A6X5</accession>
<dbReference type="Gene3D" id="1.10.287.130">
    <property type="match status" value="1"/>
</dbReference>
<evidence type="ECO:0000256" key="5">
    <source>
        <dbReference type="ARBA" id="ARBA00022777"/>
    </source>
</evidence>
<dbReference type="SMART" id="SM00387">
    <property type="entry name" value="HATPase_c"/>
    <property type="match status" value="1"/>
</dbReference>
<feature type="transmembrane region" description="Helical" evidence="6">
    <location>
        <begin position="6"/>
        <end position="25"/>
    </location>
</feature>
<feature type="transmembrane region" description="Helical" evidence="6">
    <location>
        <begin position="191"/>
        <end position="211"/>
    </location>
</feature>
<evidence type="ECO:0000256" key="3">
    <source>
        <dbReference type="ARBA" id="ARBA00022553"/>
    </source>
</evidence>
<dbReference type="Pfam" id="PF13426">
    <property type="entry name" value="PAS_9"/>
    <property type="match status" value="1"/>
</dbReference>
<dbReference type="InterPro" id="IPR005467">
    <property type="entry name" value="His_kinase_dom"/>
</dbReference>
<keyword evidence="6" id="KW-0472">Membrane</keyword>
<dbReference type="SMART" id="SM00388">
    <property type="entry name" value="HisKA"/>
    <property type="match status" value="1"/>
</dbReference>
<dbReference type="PANTHER" id="PTHR43304">
    <property type="entry name" value="PHYTOCHROME-LIKE PROTEIN CPH1"/>
    <property type="match status" value="1"/>
</dbReference>
<evidence type="ECO:0000259" key="9">
    <source>
        <dbReference type="PROSITE" id="PS50113"/>
    </source>
</evidence>
<dbReference type="Gene3D" id="2.10.70.100">
    <property type="match status" value="1"/>
</dbReference>
<dbReference type="EMBL" id="PDKM01000003">
    <property type="protein sequence ID" value="RXK10002.1"/>
    <property type="molecule type" value="Genomic_DNA"/>
</dbReference>
<dbReference type="AlphaFoldDB" id="A0AAX2A6X5"/>
<evidence type="ECO:0000313" key="10">
    <source>
        <dbReference type="EMBL" id="AXH13398.1"/>
    </source>
</evidence>
<evidence type="ECO:0000259" key="8">
    <source>
        <dbReference type="PROSITE" id="PS50112"/>
    </source>
</evidence>
<dbReference type="Pfam" id="PF02518">
    <property type="entry name" value="HATPase_c"/>
    <property type="match status" value="1"/>
</dbReference>
<evidence type="ECO:0000256" key="4">
    <source>
        <dbReference type="ARBA" id="ARBA00022679"/>
    </source>
</evidence>
<evidence type="ECO:0000313" key="12">
    <source>
        <dbReference type="Proteomes" id="UP000253850"/>
    </source>
</evidence>
<dbReference type="NCBIfam" id="TIGR00229">
    <property type="entry name" value="sensory_box"/>
    <property type="match status" value="2"/>
</dbReference>
<dbReference type="PRINTS" id="PR00344">
    <property type="entry name" value="BCTRLSENSOR"/>
</dbReference>
<evidence type="ECO:0000313" key="11">
    <source>
        <dbReference type="EMBL" id="RXK10002.1"/>
    </source>
</evidence>
<feature type="domain" description="PAC" evidence="9">
    <location>
        <begin position="435"/>
        <end position="488"/>
    </location>
</feature>
<dbReference type="Pfam" id="PF08447">
    <property type="entry name" value="PAS_3"/>
    <property type="match status" value="2"/>
</dbReference>
<evidence type="ECO:0000313" key="13">
    <source>
        <dbReference type="Proteomes" id="UP000289193"/>
    </source>
</evidence>
<dbReference type="GO" id="GO:0000155">
    <property type="term" value="F:phosphorelay sensor kinase activity"/>
    <property type="evidence" value="ECO:0007669"/>
    <property type="project" value="InterPro"/>
</dbReference>
<dbReference type="Gene3D" id="3.30.450.20">
    <property type="entry name" value="PAS domain"/>
    <property type="match status" value="3"/>
</dbReference>
<dbReference type="PROSITE" id="PS50112">
    <property type="entry name" value="PAS"/>
    <property type="match status" value="1"/>
</dbReference>
<keyword evidence="13" id="KW-1185">Reference proteome</keyword>
<sequence length="847" mass="99420">MSHLKAILITVGVVFIGFLLQIYYINFSISNQIKIYEDNILKEARTSFNSFFVTKMWNTTNKGVFIKHDEEYQKINPIDMTKQIFDMSNNNNVKSYKITSLFPLNPNNKPNYYETKVLKKFEKKEISESYEFNKNYKKFNYMAALTVTRACLECHSAQGYKIGDIRGGVRVTIDTNEFRDFYLISSKKREYYMLFSFFLSLLVLLVLIHFVNNIYKKHRTIIEISNRYKILSQRYEYAINGSNDGLWDWNLLTNEVYFSKIWKTMLGYKDEELANSLETWEKLVHPDDFEKASHDINANHRGETTHYENIHRLKHKDGQWVWILDRGKTIFNENKKAIRMVGFHTDVSKQKELEIDLKRSEKNLLKAEKMSHLGHFRYNFKNNELTLSKNIKAVFGLGDEDKITLEDLIKNFTHDEDREVVIRKFFLAKQTGKAYKSEYRIIRQSDREIRYVNCNIEIKKDKNKNVYSVIGTIQDVTEFALIQNELSILRQAVEQAPISFVITNTQGEIEYVNTHFTKVSGYSFSEVAGKNPNILKADFLDKKEYELLWETISSGETWTGTFKNLAKDKNEFWERAIIFPIFSKKSQKITNYMAIKQEITNEIKLQEELKDKEELMIAQSRHAAMGEMISMIAHQWRQPISVVAMSANNILMDVELDTLEAEALKENAQDIINQTQYLSQTIEDFRNFFKPNKQKELFYIKEVFKDAFSVIGKTLENNNINILEEYCSTCQINNFRKELLQVLINILKNAKEVLVQKEIENRYIKIEESSFKDRVIIKISDNAGGIKEELLDKIFEPYFTTKNELEGTGLGLYMSKIIVEKHLLGKLKVYNKEEGACFEITLRKESV</sequence>
<dbReference type="PROSITE" id="PS50109">
    <property type="entry name" value="HIS_KIN"/>
    <property type="match status" value="1"/>
</dbReference>
<dbReference type="PANTHER" id="PTHR43304:SF1">
    <property type="entry name" value="PAC DOMAIN-CONTAINING PROTEIN"/>
    <property type="match status" value="1"/>
</dbReference>
<dbReference type="SUPFAM" id="SSF55874">
    <property type="entry name" value="ATPase domain of HSP90 chaperone/DNA topoisomerase II/histidine kinase"/>
    <property type="match status" value="1"/>
</dbReference>
<name>A0AAX2A6X5_9BACT</name>
<dbReference type="InterPro" id="IPR000014">
    <property type="entry name" value="PAS"/>
</dbReference>
<dbReference type="RefSeq" id="WP_114840181.1">
    <property type="nucleotide sequence ID" value="NZ_CP031217.1"/>
</dbReference>
<organism evidence="11 13">
    <name type="scientific">Halarcobacter bivalviorum</name>
    <dbReference type="NCBI Taxonomy" id="663364"/>
    <lineage>
        <taxon>Bacteria</taxon>
        <taxon>Pseudomonadati</taxon>
        <taxon>Campylobacterota</taxon>
        <taxon>Epsilonproteobacteria</taxon>
        <taxon>Campylobacterales</taxon>
        <taxon>Arcobacteraceae</taxon>
        <taxon>Halarcobacter</taxon>
    </lineage>
</organism>
<dbReference type="EMBL" id="CP031217">
    <property type="protein sequence ID" value="AXH13398.1"/>
    <property type="molecule type" value="Genomic_DNA"/>
</dbReference>
<dbReference type="InterPro" id="IPR021796">
    <property type="entry name" value="Tll0287-like_dom"/>
</dbReference>
<evidence type="ECO:0000256" key="6">
    <source>
        <dbReference type="SAM" id="Phobius"/>
    </source>
</evidence>
<dbReference type="InterPro" id="IPR003661">
    <property type="entry name" value="HisK_dim/P_dom"/>
</dbReference>
<keyword evidence="6" id="KW-1133">Transmembrane helix</keyword>
<comment type="catalytic activity">
    <reaction evidence="1">
        <text>ATP + protein L-histidine = ADP + protein N-phospho-L-histidine.</text>
        <dbReference type="EC" id="2.7.13.3"/>
    </reaction>
</comment>
<dbReference type="InterPro" id="IPR000700">
    <property type="entry name" value="PAS-assoc_C"/>
</dbReference>
<dbReference type="KEGG" id="hbv:ABIV_2424"/>
<dbReference type="InterPro" id="IPR036890">
    <property type="entry name" value="HATPase_C_sf"/>
</dbReference>
<keyword evidence="4" id="KW-0808">Transferase</keyword>
<evidence type="ECO:0000259" key="7">
    <source>
        <dbReference type="PROSITE" id="PS50109"/>
    </source>
</evidence>
<dbReference type="PROSITE" id="PS50113">
    <property type="entry name" value="PAC"/>
    <property type="match status" value="2"/>
</dbReference>
<dbReference type="SUPFAM" id="SSF55785">
    <property type="entry name" value="PYP-like sensor domain (PAS domain)"/>
    <property type="match status" value="3"/>
</dbReference>
<dbReference type="InterPro" id="IPR052162">
    <property type="entry name" value="Sensor_kinase/Photoreceptor"/>
</dbReference>
<reference evidence="10 12" key="2">
    <citation type="submission" date="2018-07" db="EMBL/GenBank/DDBJ databases">
        <title>Complete genome of the Arcobacter bivalviorum type strain LMG 26154.</title>
        <authorList>
            <person name="Miller W.G."/>
            <person name="Yee E."/>
            <person name="Bono J.L."/>
        </authorList>
    </citation>
    <scope>NUCLEOTIDE SEQUENCE [LARGE SCALE GENOMIC DNA]</scope>
    <source>
        <strain evidence="10 12">LMG 26154</strain>
    </source>
</reference>
<keyword evidence="5 10" id="KW-0418">Kinase</keyword>
<reference evidence="11 13" key="1">
    <citation type="submission" date="2017-10" db="EMBL/GenBank/DDBJ databases">
        <title>Genomics of the genus Arcobacter.</title>
        <authorList>
            <person name="Perez-Cataluna A."/>
            <person name="Figueras M.J."/>
        </authorList>
    </citation>
    <scope>NUCLEOTIDE SEQUENCE [LARGE SCALE GENOMIC DNA]</scope>
    <source>
        <strain evidence="11 13">CECT 7835</strain>
    </source>
</reference>
<dbReference type="Proteomes" id="UP000289193">
    <property type="component" value="Unassembled WGS sequence"/>
</dbReference>
<dbReference type="EC" id="2.7.13.3" evidence="2"/>
<dbReference type="SUPFAM" id="SSF47384">
    <property type="entry name" value="Homodimeric domain of signal transducing histidine kinase"/>
    <property type="match status" value="1"/>
</dbReference>
<feature type="domain" description="PAS" evidence="8">
    <location>
        <begin position="485"/>
        <end position="531"/>
    </location>
</feature>
<dbReference type="InterPro" id="IPR035965">
    <property type="entry name" value="PAS-like_dom_sf"/>
</dbReference>
<dbReference type="InterPro" id="IPR013655">
    <property type="entry name" value="PAS_fold_3"/>
</dbReference>
<feature type="domain" description="PAC" evidence="9">
    <location>
        <begin position="307"/>
        <end position="359"/>
    </location>
</feature>
<dbReference type="SMART" id="SM00086">
    <property type="entry name" value="PAC"/>
    <property type="match status" value="3"/>
</dbReference>
<dbReference type="CDD" id="cd00130">
    <property type="entry name" value="PAS"/>
    <property type="match status" value="3"/>
</dbReference>
<dbReference type="Gene3D" id="3.30.565.10">
    <property type="entry name" value="Histidine kinase-like ATPase, C-terminal domain"/>
    <property type="match status" value="1"/>
</dbReference>
<dbReference type="Pfam" id="PF00512">
    <property type="entry name" value="HisKA"/>
    <property type="match status" value="1"/>
</dbReference>
<protein>
    <recommendedName>
        <fullName evidence="2">histidine kinase</fullName>
        <ecNumber evidence="2">2.7.13.3</ecNumber>
    </recommendedName>
</protein>
<keyword evidence="3" id="KW-0597">Phosphoprotein</keyword>
<dbReference type="InterPro" id="IPR001610">
    <property type="entry name" value="PAC"/>
</dbReference>
<feature type="domain" description="Histidine kinase" evidence="7">
    <location>
        <begin position="631"/>
        <end position="846"/>
    </location>
</feature>
<dbReference type="CDD" id="cd00082">
    <property type="entry name" value="HisKA"/>
    <property type="match status" value="1"/>
</dbReference>
<dbReference type="InterPro" id="IPR036097">
    <property type="entry name" value="HisK_dim/P_sf"/>
</dbReference>